<reference evidence="2" key="2">
    <citation type="journal article" date="2015" name="Data Brief">
        <title>Shoot transcriptome of the giant reed, Arundo donax.</title>
        <authorList>
            <person name="Barrero R.A."/>
            <person name="Guerrero F.D."/>
            <person name="Moolhuijzen P."/>
            <person name="Goolsby J.A."/>
            <person name="Tidwell J."/>
            <person name="Bellgard S.E."/>
            <person name="Bellgard M.I."/>
        </authorList>
    </citation>
    <scope>NUCLEOTIDE SEQUENCE</scope>
    <source>
        <tissue evidence="2">Shoot tissue taken approximately 20 cm above the soil surface</tissue>
    </source>
</reference>
<accession>A0A0A9HED7</accession>
<feature type="transmembrane region" description="Helical" evidence="1">
    <location>
        <begin position="6"/>
        <end position="27"/>
    </location>
</feature>
<reference evidence="2" key="1">
    <citation type="submission" date="2014-09" db="EMBL/GenBank/DDBJ databases">
        <authorList>
            <person name="Magalhaes I.L.F."/>
            <person name="Oliveira U."/>
            <person name="Santos F.R."/>
            <person name="Vidigal T.H.D.A."/>
            <person name="Brescovit A.D."/>
            <person name="Santos A.J."/>
        </authorList>
    </citation>
    <scope>NUCLEOTIDE SEQUENCE</scope>
    <source>
        <tissue evidence="2">Shoot tissue taken approximately 20 cm above the soil surface</tissue>
    </source>
</reference>
<evidence type="ECO:0000313" key="2">
    <source>
        <dbReference type="EMBL" id="JAE35092.1"/>
    </source>
</evidence>
<keyword evidence="1" id="KW-0812">Transmembrane</keyword>
<keyword evidence="1" id="KW-0472">Membrane</keyword>
<organism evidence="2">
    <name type="scientific">Arundo donax</name>
    <name type="common">Giant reed</name>
    <name type="synonym">Donax arundinaceus</name>
    <dbReference type="NCBI Taxonomy" id="35708"/>
    <lineage>
        <taxon>Eukaryota</taxon>
        <taxon>Viridiplantae</taxon>
        <taxon>Streptophyta</taxon>
        <taxon>Embryophyta</taxon>
        <taxon>Tracheophyta</taxon>
        <taxon>Spermatophyta</taxon>
        <taxon>Magnoliopsida</taxon>
        <taxon>Liliopsida</taxon>
        <taxon>Poales</taxon>
        <taxon>Poaceae</taxon>
        <taxon>PACMAD clade</taxon>
        <taxon>Arundinoideae</taxon>
        <taxon>Arundineae</taxon>
        <taxon>Arundo</taxon>
    </lineage>
</organism>
<proteinExistence type="predicted"/>
<protein>
    <submittedName>
        <fullName evidence="2">Uncharacterized protein</fullName>
    </submittedName>
</protein>
<evidence type="ECO:0000256" key="1">
    <source>
        <dbReference type="SAM" id="Phobius"/>
    </source>
</evidence>
<name>A0A0A9HED7_ARUDO</name>
<dbReference type="AlphaFoldDB" id="A0A0A9HED7"/>
<dbReference type="EMBL" id="GBRH01162804">
    <property type="protein sequence ID" value="JAE35092.1"/>
    <property type="molecule type" value="Transcribed_RNA"/>
</dbReference>
<sequence length="68" mass="7857">MVSFMPVYSCYFSLFFSVLSGSLQIALRLMWFKQQVLYLLALNRSSRLQHICSPYVALNCSLYGPQLL</sequence>
<keyword evidence="1" id="KW-1133">Transmembrane helix</keyword>